<dbReference type="Proteomes" id="UP000708148">
    <property type="component" value="Unassembled WGS sequence"/>
</dbReference>
<dbReference type="GO" id="GO:0005664">
    <property type="term" value="C:nuclear origin of replication recognition complex"/>
    <property type="evidence" value="ECO:0007669"/>
    <property type="project" value="UniProtKB-UniRule"/>
</dbReference>
<dbReference type="GO" id="GO:0006260">
    <property type="term" value="P:DNA replication"/>
    <property type="evidence" value="ECO:0007669"/>
    <property type="project" value="UniProtKB-UniRule"/>
</dbReference>
<organism evidence="8 9">
    <name type="scientific">Ostreobium quekettii</name>
    <dbReference type="NCBI Taxonomy" id="121088"/>
    <lineage>
        <taxon>Eukaryota</taxon>
        <taxon>Viridiplantae</taxon>
        <taxon>Chlorophyta</taxon>
        <taxon>core chlorophytes</taxon>
        <taxon>Ulvophyceae</taxon>
        <taxon>TCBD clade</taxon>
        <taxon>Bryopsidales</taxon>
        <taxon>Ostreobineae</taxon>
        <taxon>Ostreobiaceae</taxon>
        <taxon>Ostreobium</taxon>
    </lineage>
</organism>
<feature type="domain" description="Origin recognition complex subunit 2 RecA-like" evidence="6">
    <location>
        <begin position="107"/>
        <end position="267"/>
    </location>
</feature>
<dbReference type="AlphaFoldDB" id="A0A8S1IX69"/>
<comment type="subunit">
    <text evidence="5">Component of the origin recognition complex (ORC).</text>
</comment>
<keyword evidence="4 5" id="KW-0539">Nucleus</keyword>
<dbReference type="OrthoDB" id="20198at2759"/>
<proteinExistence type="inferred from homology"/>
<name>A0A8S1IX69_9CHLO</name>
<comment type="function">
    <text evidence="5">Component of the origin recognition complex (ORC) that binds origins of replication. DNA-binding is ATP-dependent. ORC is required to assemble the pre-replication complex necessary to initiate DNA replication.</text>
</comment>
<dbReference type="PANTHER" id="PTHR14052:SF0">
    <property type="entry name" value="ORIGIN RECOGNITION COMPLEX SUBUNIT 2"/>
    <property type="match status" value="1"/>
</dbReference>
<comment type="subcellular location">
    <subcellularLocation>
        <location evidence="1 5">Nucleus</location>
    </subcellularLocation>
</comment>
<comment type="similarity">
    <text evidence="2 5">Belongs to the ORC2 family.</text>
</comment>
<evidence type="ECO:0000256" key="5">
    <source>
        <dbReference type="RuleBase" id="RU368084"/>
    </source>
</evidence>
<dbReference type="PANTHER" id="PTHR14052">
    <property type="entry name" value="ORIGIN RECOGNITION COMPLEX SUBUNIT 2"/>
    <property type="match status" value="1"/>
</dbReference>
<evidence type="ECO:0000313" key="8">
    <source>
        <dbReference type="EMBL" id="CAD7698615.1"/>
    </source>
</evidence>
<dbReference type="EMBL" id="CAJHUC010000859">
    <property type="protein sequence ID" value="CAD7698615.1"/>
    <property type="molecule type" value="Genomic_DNA"/>
</dbReference>
<keyword evidence="9" id="KW-1185">Reference proteome</keyword>
<dbReference type="Pfam" id="PF24882">
    <property type="entry name" value="WHD_ORC2"/>
    <property type="match status" value="1"/>
</dbReference>
<sequence length="394" mass="43873">MARGVGIRNDRQPGTVQLERIFRSRDCAGSPFGMISGPAQSSRRGCCAIYAPLKAGGPGEVSYFARKHVRPKVGKRRVADVLEVGCADEGALREILARLPEKNINERMALMQRHEQQFCTWRLQIRLGFNILLYGLGSKRELLDDFSETLNNGGILRVNGFLRKLNAKKIVAAAAGALLRLPKTELRTCPPDELVQRIGADISGRCLYIVIHNIDGPGLRTVEDQLLLSQLAVCPNISVLASVDHINAHILWDKQLAAAFNWSLQDCTTFRRYIVESTEIPFAVAGRREEAARRGAAVVLRTLVPSAREIFRLIGEFQIEEGADQGISLPHLFRMCRERFLVSSELTLKSYLTEFRDHELVVMKKGQDGASVYCIPMANDEISTVLKEMTDGQS</sequence>
<comment type="caution">
    <text evidence="8">The sequence shown here is derived from an EMBL/GenBank/DDBJ whole genome shotgun (WGS) entry which is preliminary data.</text>
</comment>
<dbReference type="GO" id="GO:0003688">
    <property type="term" value="F:DNA replication origin binding"/>
    <property type="evidence" value="ECO:0007669"/>
    <property type="project" value="UniProtKB-UniRule"/>
</dbReference>
<keyword evidence="3 5" id="KW-0235">DNA replication</keyword>
<evidence type="ECO:0000313" key="9">
    <source>
        <dbReference type="Proteomes" id="UP000708148"/>
    </source>
</evidence>
<evidence type="ECO:0000256" key="1">
    <source>
        <dbReference type="ARBA" id="ARBA00004123"/>
    </source>
</evidence>
<gene>
    <name evidence="8" type="ORF">OSTQU699_LOCUS3976</name>
</gene>
<dbReference type="Pfam" id="PF04084">
    <property type="entry name" value="RecA-like_ORC2"/>
    <property type="match status" value="1"/>
</dbReference>
<evidence type="ECO:0000256" key="3">
    <source>
        <dbReference type="ARBA" id="ARBA00022705"/>
    </source>
</evidence>
<evidence type="ECO:0000256" key="2">
    <source>
        <dbReference type="ARBA" id="ARBA00007421"/>
    </source>
</evidence>
<dbReference type="InterPro" id="IPR056772">
    <property type="entry name" value="RecA-like_ORC2"/>
</dbReference>
<accession>A0A8S1IX69</accession>
<dbReference type="InterPro" id="IPR007220">
    <property type="entry name" value="ORC2"/>
</dbReference>
<evidence type="ECO:0000256" key="4">
    <source>
        <dbReference type="ARBA" id="ARBA00023242"/>
    </source>
</evidence>
<evidence type="ECO:0000259" key="7">
    <source>
        <dbReference type="Pfam" id="PF24882"/>
    </source>
</evidence>
<dbReference type="InterPro" id="IPR056773">
    <property type="entry name" value="WHD_ORC2"/>
</dbReference>
<protein>
    <recommendedName>
        <fullName evidence="5">Origin recognition complex subunit 2</fullName>
    </recommendedName>
</protein>
<evidence type="ECO:0000259" key="6">
    <source>
        <dbReference type="Pfam" id="PF04084"/>
    </source>
</evidence>
<feature type="domain" description="Origin recognition complex subunit 2 winged-helix" evidence="7">
    <location>
        <begin position="322"/>
        <end position="381"/>
    </location>
</feature>
<reference evidence="8" key="1">
    <citation type="submission" date="2020-12" db="EMBL/GenBank/DDBJ databases">
        <authorList>
            <person name="Iha C."/>
        </authorList>
    </citation>
    <scope>NUCLEOTIDE SEQUENCE</scope>
</reference>